<sequence length="78" mass="7903">MGGAHDLGPGDVEDLVAALVSLKVVQTEVVRLEHGAHRTVGDDDAGSEDIAKGGSRTHIPGFGVGLGFRGPCPLSRGS</sequence>
<proteinExistence type="predicted"/>
<gene>
    <name evidence="1" type="ORF">Nans01_32250</name>
</gene>
<accession>A0A9W6UJI7</accession>
<organism evidence="1 2">
    <name type="scientific">Nocardiopsis ansamitocini</name>
    <dbReference type="NCBI Taxonomy" id="1670832"/>
    <lineage>
        <taxon>Bacteria</taxon>
        <taxon>Bacillati</taxon>
        <taxon>Actinomycetota</taxon>
        <taxon>Actinomycetes</taxon>
        <taxon>Streptosporangiales</taxon>
        <taxon>Nocardiopsidaceae</taxon>
        <taxon>Nocardiopsis</taxon>
    </lineage>
</organism>
<evidence type="ECO:0000313" key="1">
    <source>
        <dbReference type="EMBL" id="GLU48874.1"/>
    </source>
</evidence>
<dbReference type="Proteomes" id="UP001165092">
    <property type="component" value="Unassembled WGS sequence"/>
</dbReference>
<dbReference type="AlphaFoldDB" id="A0A9W6UJI7"/>
<protein>
    <submittedName>
        <fullName evidence="1">Uncharacterized protein</fullName>
    </submittedName>
</protein>
<evidence type="ECO:0000313" key="2">
    <source>
        <dbReference type="Proteomes" id="UP001165092"/>
    </source>
</evidence>
<reference evidence="1" key="1">
    <citation type="submission" date="2023-02" db="EMBL/GenBank/DDBJ databases">
        <title>Nocardiopsis ansamitocini NBRC 112285.</title>
        <authorList>
            <person name="Ichikawa N."/>
            <person name="Sato H."/>
            <person name="Tonouchi N."/>
        </authorList>
    </citation>
    <scope>NUCLEOTIDE SEQUENCE</scope>
    <source>
        <strain evidence="1">NBRC 112285</strain>
    </source>
</reference>
<dbReference type="EMBL" id="BSQG01000005">
    <property type="protein sequence ID" value="GLU48874.1"/>
    <property type="molecule type" value="Genomic_DNA"/>
</dbReference>
<keyword evidence="2" id="KW-1185">Reference proteome</keyword>
<name>A0A9W6UJI7_9ACTN</name>
<comment type="caution">
    <text evidence="1">The sequence shown here is derived from an EMBL/GenBank/DDBJ whole genome shotgun (WGS) entry which is preliminary data.</text>
</comment>